<dbReference type="SMART" id="SM00398">
    <property type="entry name" value="HMG"/>
    <property type="match status" value="2"/>
</dbReference>
<feature type="compositionally biased region" description="Basic residues" evidence="3">
    <location>
        <begin position="90"/>
        <end position="101"/>
    </location>
</feature>
<keyword evidence="1 2" id="KW-0238">DNA-binding</keyword>
<evidence type="ECO:0000259" key="4">
    <source>
        <dbReference type="PROSITE" id="PS50118"/>
    </source>
</evidence>
<keyword evidence="2" id="KW-0539">Nucleus</keyword>
<evidence type="ECO:0000256" key="1">
    <source>
        <dbReference type="ARBA" id="ARBA00023125"/>
    </source>
</evidence>
<dbReference type="EMBL" id="QJNS01000199">
    <property type="protein sequence ID" value="RYO83026.1"/>
    <property type="molecule type" value="Genomic_DNA"/>
</dbReference>
<organism evidence="5 6">
    <name type="scientific">Monosporascus cannonballus</name>
    <dbReference type="NCBI Taxonomy" id="155416"/>
    <lineage>
        <taxon>Eukaryota</taxon>
        <taxon>Fungi</taxon>
        <taxon>Dikarya</taxon>
        <taxon>Ascomycota</taxon>
        <taxon>Pezizomycotina</taxon>
        <taxon>Sordariomycetes</taxon>
        <taxon>Xylariomycetidae</taxon>
        <taxon>Xylariales</taxon>
        <taxon>Xylariales incertae sedis</taxon>
        <taxon>Monosporascus</taxon>
    </lineage>
</organism>
<dbReference type="Gene3D" id="1.10.30.10">
    <property type="entry name" value="High mobility group box domain"/>
    <property type="match status" value="2"/>
</dbReference>
<feature type="region of interest" description="Disordered" evidence="3">
    <location>
        <begin position="59"/>
        <end position="147"/>
    </location>
</feature>
<dbReference type="InterPro" id="IPR009071">
    <property type="entry name" value="HMG_box_dom"/>
</dbReference>
<dbReference type="InterPro" id="IPR036910">
    <property type="entry name" value="HMG_box_dom_sf"/>
</dbReference>
<accession>A0ABY0H3E9</accession>
<dbReference type="PROSITE" id="PS50118">
    <property type="entry name" value="HMG_BOX_2"/>
    <property type="match status" value="1"/>
</dbReference>
<feature type="DNA-binding region" description="HMG box" evidence="2">
    <location>
        <begin position="244"/>
        <end position="311"/>
    </location>
</feature>
<dbReference type="Proteomes" id="UP000294003">
    <property type="component" value="Unassembled WGS sequence"/>
</dbReference>
<dbReference type="SUPFAM" id="SSF47095">
    <property type="entry name" value="HMG-box"/>
    <property type="match status" value="2"/>
</dbReference>
<dbReference type="PANTHER" id="PTHR48112:SF22">
    <property type="entry name" value="MITOCHONDRIAL TRANSCRIPTION FACTOR A, ISOFORM B"/>
    <property type="match status" value="1"/>
</dbReference>
<protein>
    <recommendedName>
        <fullName evidence="4">HMG box domain-containing protein</fullName>
    </recommendedName>
</protein>
<sequence length="324" mass="35746">MLTSIGRAATRRLATGALSNAATSSSRIAIFQVVARSPVRQLNVARCGFNLVRSFATRGRPKATTTATGESKTTTAKSKTTTKSKTTAAKSKRAAAKKGTKTKATSAAKPRQKRKALTDEEKANRQKKELKKTALFDEPKNSPESPWQLFVAEQTQGKSRKPDELRSSMQQLSEAFKSLSSSELQRLEKTAEQNKRANAVAYKAWVESLTPDQVKAANSARSLLKRKYNIPVGQAKHIKDERLPKRPLTAYSLFTRARWSTGEFAGGGGIRNMGAAIAQEWKKLPETEKKPFYDLQKAELERYEKEVAAVFGRSLTPPRKEASA</sequence>
<feature type="compositionally biased region" description="Basic and acidic residues" evidence="3">
    <location>
        <begin position="116"/>
        <end position="141"/>
    </location>
</feature>
<evidence type="ECO:0000313" key="5">
    <source>
        <dbReference type="EMBL" id="RYO83026.1"/>
    </source>
</evidence>
<evidence type="ECO:0000313" key="6">
    <source>
        <dbReference type="Proteomes" id="UP000294003"/>
    </source>
</evidence>
<feature type="compositionally biased region" description="Low complexity" evidence="3">
    <location>
        <begin position="62"/>
        <end position="89"/>
    </location>
</feature>
<comment type="caution">
    <text evidence="5">The sequence shown here is derived from an EMBL/GenBank/DDBJ whole genome shotgun (WGS) entry which is preliminary data.</text>
</comment>
<feature type="domain" description="HMG box" evidence="4">
    <location>
        <begin position="244"/>
        <end position="311"/>
    </location>
</feature>
<gene>
    <name evidence="5" type="ORF">DL762_006361</name>
</gene>
<evidence type="ECO:0000256" key="2">
    <source>
        <dbReference type="PROSITE-ProRule" id="PRU00267"/>
    </source>
</evidence>
<dbReference type="Pfam" id="PF00505">
    <property type="entry name" value="HMG_box"/>
    <property type="match status" value="1"/>
</dbReference>
<dbReference type="InterPro" id="IPR050342">
    <property type="entry name" value="HMGB"/>
</dbReference>
<name>A0ABY0H3E9_9PEZI</name>
<dbReference type="PANTHER" id="PTHR48112">
    <property type="entry name" value="HIGH MOBILITY GROUP PROTEIN DSP1"/>
    <property type="match status" value="1"/>
</dbReference>
<proteinExistence type="predicted"/>
<evidence type="ECO:0000256" key="3">
    <source>
        <dbReference type="SAM" id="MobiDB-lite"/>
    </source>
</evidence>
<keyword evidence="6" id="KW-1185">Reference proteome</keyword>
<reference evidence="5 6" key="1">
    <citation type="submission" date="2018-06" db="EMBL/GenBank/DDBJ databases">
        <title>Complete Genomes of Monosporascus.</title>
        <authorList>
            <person name="Robinson A.J."/>
            <person name="Natvig D.O."/>
        </authorList>
    </citation>
    <scope>NUCLEOTIDE SEQUENCE [LARGE SCALE GENOMIC DNA]</scope>
    <source>
        <strain evidence="5 6">CBS 609.92</strain>
    </source>
</reference>